<dbReference type="Gene3D" id="3.30.2170.10">
    <property type="entry name" value="archaeoglobus fulgidus dsm 4304 superfamily"/>
    <property type="match status" value="1"/>
</dbReference>
<reference evidence="6" key="1">
    <citation type="submission" date="2020-12" db="EMBL/GenBank/DDBJ databases">
        <title>Metabolic potential, ecology and presence of endohyphal bacteria is reflected in genomic diversity of Mucoromycotina.</title>
        <authorList>
            <person name="Muszewska A."/>
            <person name="Okrasinska A."/>
            <person name="Steczkiewicz K."/>
            <person name="Drgas O."/>
            <person name="Orlowska M."/>
            <person name="Perlinska-Lenart U."/>
            <person name="Aleksandrzak-Piekarczyk T."/>
            <person name="Szatraj K."/>
            <person name="Zielenkiewicz U."/>
            <person name="Pilsyk S."/>
            <person name="Malc E."/>
            <person name="Mieczkowski P."/>
            <person name="Kruszewska J.S."/>
            <person name="Biernat P."/>
            <person name="Pawlowska J."/>
        </authorList>
    </citation>
    <scope>NUCLEOTIDE SEQUENCE</scope>
    <source>
        <strain evidence="6">WA0000067209</strain>
    </source>
</reference>
<dbReference type="CDD" id="cd06559">
    <property type="entry name" value="Endonuclease_V"/>
    <property type="match status" value="1"/>
</dbReference>
<name>A0A8H7UFA7_MORIS</name>
<dbReference type="EMBL" id="JAEPQZ010000008">
    <property type="protein sequence ID" value="KAG2177773.1"/>
    <property type="molecule type" value="Genomic_DNA"/>
</dbReference>
<evidence type="ECO:0000313" key="6">
    <source>
        <dbReference type="EMBL" id="KAG2177773.1"/>
    </source>
</evidence>
<keyword evidence="4" id="KW-0255">Endonuclease</keyword>
<dbReference type="GO" id="GO:0006281">
    <property type="term" value="P:DNA repair"/>
    <property type="evidence" value="ECO:0007669"/>
    <property type="project" value="InterPro"/>
</dbReference>
<protein>
    <recommendedName>
        <fullName evidence="8">Endonuclease V</fullName>
    </recommendedName>
</protein>
<keyword evidence="2" id="KW-0963">Cytoplasm</keyword>
<dbReference type="AlphaFoldDB" id="A0A8H7UFA7"/>
<evidence type="ECO:0000313" key="7">
    <source>
        <dbReference type="Proteomes" id="UP000654370"/>
    </source>
</evidence>
<dbReference type="GO" id="GO:0005730">
    <property type="term" value="C:nucleolus"/>
    <property type="evidence" value="ECO:0007669"/>
    <property type="project" value="TreeGrafter"/>
</dbReference>
<keyword evidence="5" id="KW-0378">Hydrolase</keyword>
<gene>
    <name evidence="6" type="ORF">INT43_003020</name>
</gene>
<keyword evidence="3" id="KW-0540">Nuclease</keyword>
<evidence type="ECO:0008006" key="8">
    <source>
        <dbReference type="Google" id="ProtNLM"/>
    </source>
</evidence>
<dbReference type="PANTHER" id="PTHR28511">
    <property type="entry name" value="ENDONUCLEASE V"/>
    <property type="match status" value="1"/>
</dbReference>
<keyword evidence="7" id="KW-1185">Reference proteome</keyword>
<comment type="subcellular location">
    <subcellularLocation>
        <location evidence="1">Cytoplasm</location>
    </subcellularLocation>
</comment>
<evidence type="ECO:0000256" key="5">
    <source>
        <dbReference type="ARBA" id="ARBA00022801"/>
    </source>
</evidence>
<dbReference type="HAMAP" id="MF_00801">
    <property type="entry name" value="Endonuclease_5"/>
    <property type="match status" value="1"/>
</dbReference>
<evidence type="ECO:0000256" key="1">
    <source>
        <dbReference type="ARBA" id="ARBA00004496"/>
    </source>
</evidence>
<sequence>MSEPDAEWQRKNCLKCYNYFREQERLRSLVKLSNDIDIDQLKYIGGVDLSFPLNDNKHAVACLVVLDYPSMKLVHSSFKQVVLTLPYIPGYLAFREVEPLVALLKDLKAANPDIYPQAILVDGNGVLHPRQFGLACHLGVLSDTPCIGVAKNFLHIPQEGSSMEMADVKSRCNIALQRRGDTVELVGSSGFTYGVALRASDSAKNPVFVSQGHRIDLPTAVHLVLSCSKYKNAEPIRMADGLSRQYIRDHYPTS</sequence>
<dbReference type="InterPro" id="IPR007581">
    <property type="entry name" value="Endonuclease-V"/>
</dbReference>
<accession>A0A8H7UFA7</accession>
<organism evidence="6 7">
    <name type="scientific">Mortierella isabellina</name>
    <name type="common">Filamentous fungus</name>
    <name type="synonym">Umbelopsis isabellina</name>
    <dbReference type="NCBI Taxonomy" id="91625"/>
    <lineage>
        <taxon>Eukaryota</taxon>
        <taxon>Fungi</taxon>
        <taxon>Fungi incertae sedis</taxon>
        <taxon>Mucoromycota</taxon>
        <taxon>Mucoromycotina</taxon>
        <taxon>Umbelopsidomycetes</taxon>
        <taxon>Umbelopsidales</taxon>
        <taxon>Umbelopsidaceae</taxon>
        <taxon>Umbelopsis</taxon>
    </lineage>
</organism>
<evidence type="ECO:0000256" key="4">
    <source>
        <dbReference type="ARBA" id="ARBA00022759"/>
    </source>
</evidence>
<dbReference type="GO" id="GO:0003727">
    <property type="term" value="F:single-stranded RNA binding"/>
    <property type="evidence" value="ECO:0007669"/>
    <property type="project" value="TreeGrafter"/>
</dbReference>
<proteinExistence type="inferred from homology"/>
<dbReference type="GO" id="GO:0005737">
    <property type="term" value="C:cytoplasm"/>
    <property type="evidence" value="ECO:0007669"/>
    <property type="project" value="UniProtKB-SubCell"/>
</dbReference>
<evidence type="ECO:0000256" key="2">
    <source>
        <dbReference type="ARBA" id="ARBA00022490"/>
    </source>
</evidence>
<dbReference type="Pfam" id="PF04493">
    <property type="entry name" value="Endonuclease_5"/>
    <property type="match status" value="1"/>
</dbReference>
<dbReference type="Proteomes" id="UP000654370">
    <property type="component" value="Unassembled WGS sequence"/>
</dbReference>
<comment type="caution">
    <text evidence="6">The sequence shown here is derived from an EMBL/GenBank/DDBJ whole genome shotgun (WGS) entry which is preliminary data.</text>
</comment>
<evidence type="ECO:0000256" key="3">
    <source>
        <dbReference type="ARBA" id="ARBA00022722"/>
    </source>
</evidence>
<dbReference type="OrthoDB" id="20018at2759"/>
<dbReference type="PANTHER" id="PTHR28511:SF1">
    <property type="entry name" value="ENDONUCLEASE V"/>
    <property type="match status" value="1"/>
</dbReference>
<dbReference type="GO" id="GO:0016891">
    <property type="term" value="F:RNA endonuclease activity producing 5'-phosphomonoesters, hydrolytic mechanism"/>
    <property type="evidence" value="ECO:0007669"/>
    <property type="project" value="TreeGrafter"/>
</dbReference>